<dbReference type="SUPFAM" id="SSF52833">
    <property type="entry name" value="Thioredoxin-like"/>
    <property type="match status" value="1"/>
</dbReference>
<dbReference type="Gene3D" id="3.40.30.10">
    <property type="entry name" value="Glutaredoxin"/>
    <property type="match status" value="1"/>
</dbReference>
<dbReference type="Pfam" id="PF01323">
    <property type="entry name" value="DSBA"/>
    <property type="match status" value="1"/>
</dbReference>
<dbReference type="GO" id="GO:0004364">
    <property type="term" value="F:glutathione transferase activity"/>
    <property type="evidence" value="ECO:0007669"/>
    <property type="project" value="TreeGrafter"/>
</dbReference>
<gene>
    <name evidence="2" type="ORF">METZ01_LOCUS354386</name>
</gene>
<reference evidence="2" key="1">
    <citation type="submission" date="2018-05" db="EMBL/GenBank/DDBJ databases">
        <authorList>
            <person name="Lanie J.A."/>
            <person name="Ng W.-L."/>
            <person name="Kazmierczak K.M."/>
            <person name="Andrzejewski T.M."/>
            <person name="Davidsen T.M."/>
            <person name="Wayne K.J."/>
            <person name="Tettelin H."/>
            <person name="Glass J.I."/>
            <person name="Rusch D."/>
            <person name="Podicherti R."/>
            <person name="Tsui H.-C.T."/>
            <person name="Winkler M.E."/>
        </authorList>
    </citation>
    <scope>NUCLEOTIDE SEQUENCE</scope>
</reference>
<proteinExistence type="predicted"/>
<protein>
    <recommendedName>
        <fullName evidence="1">DSBA-like thioredoxin domain-containing protein</fullName>
    </recommendedName>
</protein>
<dbReference type="GO" id="GO:0004602">
    <property type="term" value="F:glutathione peroxidase activity"/>
    <property type="evidence" value="ECO:0007669"/>
    <property type="project" value="TreeGrafter"/>
</dbReference>
<dbReference type="PANTHER" id="PTHR42943:SF2">
    <property type="entry name" value="GLUTATHIONE S-TRANSFERASE KAPPA 1"/>
    <property type="match status" value="1"/>
</dbReference>
<dbReference type="InterPro" id="IPR014440">
    <property type="entry name" value="HCCAis_GSTk"/>
</dbReference>
<organism evidence="2">
    <name type="scientific">marine metagenome</name>
    <dbReference type="NCBI Taxonomy" id="408172"/>
    <lineage>
        <taxon>unclassified sequences</taxon>
        <taxon>metagenomes</taxon>
        <taxon>ecological metagenomes</taxon>
    </lineage>
</organism>
<evidence type="ECO:0000259" key="1">
    <source>
        <dbReference type="Pfam" id="PF01323"/>
    </source>
</evidence>
<dbReference type="GO" id="GO:0005777">
    <property type="term" value="C:peroxisome"/>
    <property type="evidence" value="ECO:0007669"/>
    <property type="project" value="TreeGrafter"/>
</dbReference>
<accession>A0A382RW52</accession>
<dbReference type="EMBL" id="UINC01124408">
    <property type="protein sequence ID" value="SVD01532.1"/>
    <property type="molecule type" value="Genomic_DNA"/>
</dbReference>
<dbReference type="GO" id="GO:0005739">
    <property type="term" value="C:mitochondrion"/>
    <property type="evidence" value="ECO:0007669"/>
    <property type="project" value="TreeGrafter"/>
</dbReference>
<sequence length="199" mass="22945">MSKKITAWLSIGSTYTYLTALRIKDIQKQHNLVLQIKPISIRQIMKAMDNIPFPPSKKPKVDYMWRDIERRAEFYGLPKPKLPAPYPLQDFDRANHVGILLNSQGKYLEYFEETYRIWFLEGLEAGSEGNLRKCLSKMSLNFDEIVTKANEEKVIAKYEANTSEAQQLGIFGAPSFTIGKEIFWGDDRLEDAIRFTEGA</sequence>
<dbReference type="InterPro" id="IPR001853">
    <property type="entry name" value="DSBA-like_thioredoxin_dom"/>
</dbReference>
<dbReference type="PANTHER" id="PTHR42943">
    <property type="entry name" value="GLUTATHIONE S-TRANSFERASE KAPPA"/>
    <property type="match status" value="1"/>
</dbReference>
<evidence type="ECO:0000313" key="2">
    <source>
        <dbReference type="EMBL" id="SVD01532.1"/>
    </source>
</evidence>
<dbReference type="InterPro" id="IPR036249">
    <property type="entry name" value="Thioredoxin-like_sf"/>
</dbReference>
<name>A0A382RW52_9ZZZZ</name>
<dbReference type="InterPro" id="IPR051924">
    <property type="entry name" value="GST_Kappa/NadH"/>
</dbReference>
<dbReference type="PIRSF" id="PIRSF006386">
    <property type="entry name" value="HCCAis_GSTk"/>
    <property type="match status" value="1"/>
</dbReference>
<feature type="domain" description="DSBA-like thioredoxin" evidence="1">
    <location>
        <begin position="5"/>
        <end position="190"/>
    </location>
</feature>
<dbReference type="GO" id="GO:0006749">
    <property type="term" value="P:glutathione metabolic process"/>
    <property type="evidence" value="ECO:0007669"/>
    <property type="project" value="TreeGrafter"/>
</dbReference>
<dbReference type="AlphaFoldDB" id="A0A382RW52"/>